<comment type="caution">
    <text evidence="2">The sequence shown here is derived from an EMBL/GenBank/DDBJ whole genome shotgun (WGS) entry which is preliminary data.</text>
</comment>
<reference evidence="2" key="1">
    <citation type="submission" date="2019-04" db="EMBL/GenBank/DDBJ databases">
        <authorList>
            <person name="Alioto T."/>
            <person name="Alioto T."/>
        </authorList>
    </citation>
    <scope>NUCLEOTIDE SEQUENCE [LARGE SCALE GENOMIC DNA]</scope>
</reference>
<dbReference type="EMBL" id="CABDUW010000765">
    <property type="protein sequence ID" value="VTJ74847.1"/>
    <property type="molecule type" value="Genomic_DNA"/>
</dbReference>
<accession>A0A5E4BYY5</accession>
<feature type="compositionally biased region" description="Basic and acidic residues" evidence="1">
    <location>
        <begin position="1"/>
        <end position="11"/>
    </location>
</feature>
<proteinExistence type="predicted"/>
<gene>
    <name evidence="2" type="ORF">MONAX_5E029252</name>
</gene>
<feature type="region of interest" description="Disordered" evidence="1">
    <location>
        <begin position="1"/>
        <end position="50"/>
    </location>
</feature>
<evidence type="ECO:0000256" key="1">
    <source>
        <dbReference type="SAM" id="MobiDB-lite"/>
    </source>
</evidence>
<dbReference type="Proteomes" id="UP000335636">
    <property type="component" value="Unassembled WGS sequence"/>
</dbReference>
<protein>
    <submittedName>
        <fullName evidence="2">Uncharacterized protein</fullName>
    </submittedName>
</protein>
<evidence type="ECO:0000313" key="2">
    <source>
        <dbReference type="EMBL" id="VTJ74847.1"/>
    </source>
</evidence>
<evidence type="ECO:0000313" key="3">
    <source>
        <dbReference type="Proteomes" id="UP000335636"/>
    </source>
</evidence>
<organism evidence="2 3">
    <name type="scientific">Marmota monax</name>
    <name type="common">Woodchuck</name>
    <dbReference type="NCBI Taxonomy" id="9995"/>
    <lineage>
        <taxon>Eukaryota</taxon>
        <taxon>Metazoa</taxon>
        <taxon>Chordata</taxon>
        <taxon>Craniata</taxon>
        <taxon>Vertebrata</taxon>
        <taxon>Euteleostomi</taxon>
        <taxon>Mammalia</taxon>
        <taxon>Eutheria</taxon>
        <taxon>Euarchontoglires</taxon>
        <taxon>Glires</taxon>
        <taxon>Rodentia</taxon>
        <taxon>Sciuromorpha</taxon>
        <taxon>Sciuridae</taxon>
        <taxon>Xerinae</taxon>
        <taxon>Marmotini</taxon>
        <taxon>Marmota</taxon>
    </lineage>
</organism>
<feature type="non-terminal residue" evidence="2">
    <location>
        <position position="50"/>
    </location>
</feature>
<name>A0A5E4BYY5_MARMO</name>
<sequence>MLKFRREERKLSAAARNPGESPGLRAARASPGMATPPSLAAGRSESDEWL</sequence>
<keyword evidence="3" id="KW-1185">Reference proteome</keyword>
<dbReference type="AlphaFoldDB" id="A0A5E4BYY5"/>